<feature type="chain" id="PRO_5010196660" evidence="1">
    <location>
        <begin position="21"/>
        <end position="95"/>
    </location>
</feature>
<organism evidence="2 4">
    <name type="scientific">Chromobacterium sphagni</name>
    <dbReference type="NCBI Taxonomy" id="1903179"/>
    <lineage>
        <taxon>Bacteria</taxon>
        <taxon>Pseudomonadati</taxon>
        <taxon>Pseudomonadota</taxon>
        <taxon>Betaproteobacteria</taxon>
        <taxon>Neisseriales</taxon>
        <taxon>Chromobacteriaceae</taxon>
        <taxon>Chromobacterium</taxon>
    </lineage>
</organism>
<comment type="caution">
    <text evidence="2">The sequence shown here is derived from an EMBL/GenBank/DDBJ whole genome shotgun (WGS) entry which is preliminary data.</text>
</comment>
<keyword evidence="1" id="KW-0732">Signal</keyword>
<evidence type="ECO:0000313" key="4">
    <source>
        <dbReference type="Proteomes" id="UP000180088"/>
    </source>
</evidence>
<dbReference type="Proteomes" id="UP000180280">
    <property type="component" value="Unassembled WGS sequence"/>
</dbReference>
<evidence type="ECO:0000256" key="1">
    <source>
        <dbReference type="SAM" id="SignalP"/>
    </source>
</evidence>
<dbReference type="PROSITE" id="PS51257">
    <property type="entry name" value="PROKAR_LIPOPROTEIN"/>
    <property type="match status" value="1"/>
</dbReference>
<dbReference type="EMBL" id="MKCT01000039">
    <property type="protein sequence ID" value="OHX19249.1"/>
    <property type="molecule type" value="Genomic_DNA"/>
</dbReference>
<dbReference type="EMBL" id="MKCS01000001">
    <property type="protein sequence ID" value="OHX12979.1"/>
    <property type="molecule type" value="Genomic_DNA"/>
</dbReference>
<evidence type="ECO:0000313" key="2">
    <source>
        <dbReference type="EMBL" id="OHX12979.1"/>
    </source>
</evidence>
<evidence type="ECO:0000313" key="5">
    <source>
        <dbReference type="Proteomes" id="UP000180280"/>
    </source>
</evidence>
<accession>A0A1S1X0N1</accession>
<gene>
    <name evidence="3" type="ORF">BI344_08965</name>
    <name evidence="2" type="ORF">BI347_05225</name>
</gene>
<dbReference type="Proteomes" id="UP000180088">
    <property type="component" value="Unassembled WGS sequence"/>
</dbReference>
<dbReference type="OrthoDB" id="8595001at2"/>
<reference evidence="4 5" key="1">
    <citation type="submission" date="2016-09" db="EMBL/GenBank/DDBJ databases">
        <title>Chromobacterium muskegensis sp. nov., an insecticidal bacterium isolated from Sphagnum bogs.</title>
        <authorList>
            <person name="Sparks M.E."/>
            <person name="Blackburn M.B."/>
            <person name="Gundersen-Rindal D.E."/>
            <person name="Mitchell A."/>
            <person name="Farrar R."/>
            <person name="Kuhar D."/>
        </authorList>
    </citation>
    <scope>NUCLEOTIDE SEQUENCE [LARGE SCALE GENOMIC DNA]</scope>
    <source>
        <strain evidence="3 5">14B-1</strain>
        <strain evidence="2 4">37-2</strain>
    </source>
</reference>
<dbReference type="RefSeq" id="WP_071113613.1">
    <property type="nucleotide sequence ID" value="NZ_MKCS01000001.1"/>
</dbReference>
<evidence type="ECO:0000313" key="3">
    <source>
        <dbReference type="EMBL" id="OHX19249.1"/>
    </source>
</evidence>
<dbReference type="AlphaFoldDB" id="A0A1S1X0N1"/>
<protein>
    <submittedName>
        <fullName evidence="2">Uncharacterized protein</fullName>
    </submittedName>
</protein>
<feature type="signal peptide" evidence="1">
    <location>
        <begin position="1"/>
        <end position="20"/>
    </location>
</feature>
<proteinExistence type="predicted"/>
<name>A0A1S1X0N1_9NEIS</name>
<sequence length="95" mass="10345">MGRCPLSPLAIALACQVAWAGCLPQALMCASPRDPSVQQQELLPKGLQLGPLRLEQDPESHAMRLAPALDLGKHTHLSVKMNHKDVGLRLKFNTD</sequence>
<keyword evidence="5" id="KW-1185">Reference proteome</keyword>